<name>A0A8S4S9X9_9NEOP</name>
<evidence type="ECO:0000313" key="3">
    <source>
        <dbReference type="Proteomes" id="UP000838756"/>
    </source>
</evidence>
<evidence type="ECO:0000256" key="1">
    <source>
        <dbReference type="SAM" id="MobiDB-lite"/>
    </source>
</evidence>
<proteinExistence type="predicted"/>
<dbReference type="EMBL" id="CAKXAJ010026069">
    <property type="protein sequence ID" value="CAH2253981.1"/>
    <property type="molecule type" value="Genomic_DNA"/>
</dbReference>
<dbReference type="Proteomes" id="UP000838756">
    <property type="component" value="Unassembled WGS sequence"/>
</dbReference>
<dbReference type="AlphaFoldDB" id="A0A8S4S9X9"/>
<keyword evidence="3" id="KW-1185">Reference proteome</keyword>
<accession>A0A8S4S9X9</accession>
<evidence type="ECO:0000313" key="2">
    <source>
        <dbReference type="EMBL" id="CAH2253981.1"/>
    </source>
</evidence>
<organism evidence="2 3">
    <name type="scientific">Pararge aegeria aegeria</name>
    <dbReference type="NCBI Taxonomy" id="348720"/>
    <lineage>
        <taxon>Eukaryota</taxon>
        <taxon>Metazoa</taxon>
        <taxon>Ecdysozoa</taxon>
        <taxon>Arthropoda</taxon>
        <taxon>Hexapoda</taxon>
        <taxon>Insecta</taxon>
        <taxon>Pterygota</taxon>
        <taxon>Neoptera</taxon>
        <taxon>Endopterygota</taxon>
        <taxon>Lepidoptera</taxon>
        <taxon>Glossata</taxon>
        <taxon>Ditrysia</taxon>
        <taxon>Papilionoidea</taxon>
        <taxon>Nymphalidae</taxon>
        <taxon>Satyrinae</taxon>
        <taxon>Satyrini</taxon>
        <taxon>Parargina</taxon>
        <taxon>Pararge</taxon>
    </lineage>
</organism>
<feature type="region of interest" description="Disordered" evidence="1">
    <location>
        <begin position="1"/>
        <end position="35"/>
    </location>
</feature>
<protein>
    <submittedName>
        <fullName evidence="2">Jg9942 protein</fullName>
    </submittedName>
</protein>
<comment type="caution">
    <text evidence="2">The sequence shown here is derived from an EMBL/GenBank/DDBJ whole genome shotgun (WGS) entry which is preliminary data.</text>
</comment>
<feature type="compositionally biased region" description="Polar residues" evidence="1">
    <location>
        <begin position="1"/>
        <end position="14"/>
    </location>
</feature>
<reference evidence="2" key="1">
    <citation type="submission" date="2022-03" db="EMBL/GenBank/DDBJ databases">
        <authorList>
            <person name="Lindestad O."/>
        </authorList>
    </citation>
    <scope>NUCLEOTIDE SEQUENCE</scope>
</reference>
<gene>
    <name evidence="2" type="primary">jg9942</name>
    <name evidence="2" type="ORF">PAEG_LOCUS22594</name>
</gene>
<sequence>MGRKSPSSKTTNAVEGQREVDSRFASKPNSKLSREVEDVEGVTPIWSETAEEGEFMYNLTWIYGSNGVFLLVELFP</sequence>